<evidence type="ECO:0000313" key="5">
    <source>
        <dbReference type="EMBL" id="KXA62162.1"/>
    </source>
</evidence>
<evidence type="ECO:0000256" key="3">
    <source>
        <dbReference type="ARBA" id="ARBA00023004"/>
    </source>
</evidence>
<dbReference type="RefSeq" id="WP_060807936.1">
    <property type="nucleotide sequence ID" value="NZ_KQ958122.1"/>
</dbReference>
<name>A0A133S1D8_9FIRM</name>
<dbReference type="GO" id="GO:0003824">
    <property type="term" value="F:catalytic activity"/>
    <property type="evidence" value="ECO:0007669"/>
    <property type="project" value="InterPro"/>
</dbReference>
<keyword evidence="1" id="KW-0949">S-adenosyl-L-methionine</keyword>
<dbReference type="Proteomes" id="UP000070226">
    <property type="component" value="Unassembled WGS sequence"/>
</dbReference>
<comment type="caution">
    <text evidence="5">The sequence shown here is derived from an EMBL/GenBank/DDBJ whole genome shotgun (WGS) entry which is preliminary data.</text>
</comment>
<dbReference type="SFLD" id="SFLDS00029">
    <property type="entry name" value="Radical_SAM"/>
    <property type="match status" value="1"/>
</dbReference>
<dbReference type="GO" id="GO:0051536">
    <property type="term" value="F:iron-sulfur cluster binding"/>
    <property type="evidence" value="ECO:0007669"/>
    <property type="project" value="UniProtKB-KW"/>
</dbReference>
<dbReference type="PANTHER" id="PTHR11228">
    <property type="entry name" value="RADICAL SAM DOMAIN PROTEIN"/>
    <property type="match status" value="1"/>
</dbReference>
<dbReference type="InterPro" id="IPR050377">
    <property type="entry name" value="Radical_SAM_PqqE_MftC-like"/>
</dbReference>
<evidence type="ECO:0000256" key="1">
    <source>
        <dbReference type="ARBA" id="ARBA00022691"/>
    </source>
</evidence>
<keyword evidence="4" id="KW-0411">Iron-sulfur</keyword>
<protein>
    <submittedName>
        <fullName evidence="5">Paired radical SAM protein 2</fullName>
    </submittedName>
</protein>
<dbReference type="InterPro" id="IPR058240">
    <property type="entry name" value="rSAM_sf"/>
</dbReference>
<dbReference type="PATRIC" id="fig|39777.7.peg.1789"/>
<dbReference type="GO" id="GO:0046872">
    <property type="term" value="F:metal ion binding"/>
    <property type="evidence" value="ECO:0007669"/>
    <property type="project" value="UniProtKB-KW"/>
</dbReference>
<keyword evidence="2" id="KW-0479">Metal-binding</keyword>
<evidence type="ECO:0000313" key="6">
    <source>
        <dbReference type="Proteomes" id="UP000070226"/>
    </source>
</evidence>
<keyword evidence="3" id="KW-0408">Iron</keyword>
<dbReference type="SUPFAM" id="SSF102114">
    <property type="entry name" value="Radical SAM enzymes"/>
    <property type="match status" value="1"/>
</dbReference>
<accession>A0A133S1D8</accession>
<dbReference type="PANTHER" id="PTHR11228:SF7">
    <property type="entry name" value="PQQA PEPTIDE CYCLASE"/>
    <property type="match status" value="1"/>
</dbReference>
<sequence length="344" mass="39035">MLSTKIEGINIKQPYIGKVFIEDDLIICRNSQLTLTLSPNDFLNYESGDIVSIMPDGIISILYRSSWQDLTLFITNQCNSACIMCPQVCDNSGHFLDMNLQILELKPENVKHIGITGGEPTVFPDVVIELLHRVHDIYPDTPVSFLTNGRAFKNMKLVERITSIGHSKLLFCIPLYAANYEQHDYIVGCNGAFIDTIKGIFNLFRKRQLIEIRTVLFSKTIGNIKLLADYISRNLPFVRHVAIMGMEYSGYAAKNSEEFWIDPFDYKDVLKSASLSLYRRGIMTSIYNIPLCLLTEGVRFLARDSISAWKKTYPVSCNNCVMKEQCCGIFETSINISQHISPLL</sequence>
<dbReference type="EMBL" id="LRQT01000097">
    <property type="protein sequence ID" value="KXA62162.1"/>
    <property type="molecule type" value="Genomic_DNA"/>
</dbReference>
<dbReference type="CDD" id="cd01335">
    <property type="entry name" value="Radical_SAM"/>
    <property type="match status" value="1"/>
</dbReference>
<dbReference type="NCBIfam" id="TIGR03977">
    <property type="entry name" value="rSAM_pair_HxsC"/>
    <property type="match status" value="1"/>
</dbReference>
<gene>
    <name evidence="5" type="ORF">HMPREF3233_01826</name>
</gene>
<dbReference type="AlphaFoldDB" id="A0A133S1D8"/>
<reference evidence="5 6" key="1">
    <citation type="submission" date="2016-01" db="EMBL/GenBank/DDBJ databases">
        <authorList>
            <person name="Oliw E.H."/>
        </authorList>
    </citation>
    <scope>NUCLEOTIDE SEQUENCE [LARGE SCALE GENOMIC DNA]</scope>
    <source>
        <strain evidence="5 6">CMW7756B</strain>
    </source>
</reference>
<dbReference type="InterPro" id="IPR013785">
    <property type="entry name" value="Aldolase_TIM"/>
</dbReference>
<evidence type="ECO:0000256" key="2">
    <source>
        <dbReference type="ARBA" id="ARBA00022723"/>
    </source>
</evidence>
<dbReference type="InterPro" id="IPR024032">
    <property type="entry name" value="rSAM_paired_HxsC"/>
</dbReference>
<dbReference type="InterPro" id="IPR007197">
    <property type="entry name" value="rSAM"/>
</dbReference>
<organism evidence="5">
    <name type="scientific">Veillonella atypica</name>
    <dbReference type="NCBI Taxonomy" id="39777"/>
    <lineage>
        <taxon>Bacteria</taxon>
        <taxon>Bacillati</taxon>
        <taxon>Bacillota</taxon>
        <taxon>Negativicutes</taxon>
        <taxon>Veillonellales</taxon>
        <taxon>Veillonellaceae</taxon>
        <taxon>Veillonella</taxon>
    </lineage>
</organism>
<evidence type="ECO:0000256" key="4">
    <source>
        <dbReference type="ARBA" id="ARBA00023014"/>
    </source>
</evidence>
<proteinExistence type="predicted"/>
<dbReference type="Gene3D" id="3.20.20.70">
    <property type="entry name" value="Aldolase class I"/>
    <property type="match status" value="1"/>
</dbReference>
<dbReference type="SFLD" id="SFLDG01103">
    <property type="entry name" value="Uncharacterised_Radical_SAM_Su"/>
    <property type="match status" value="1"/>
</dbReference>